<evidence type="ECO:0000256" key="1">
    <source>
        <dbReference type="SAM" id="MobiDB-lite"/>
    </source>
</evidence>
<feature type="domain" description="DUF7769" evidence="2">
    <location>
        <begin position="112"/>
        <end position="159"/>
    </location>
</feature>
<dbReference type="InterPro" id="IPR056671">
    <property type="entry name" value="DUF7769"/>
</dbReference>
<dbReference type="PANTHER" id="PTHR33889">
    <property type="entry name" value="OS04G0681850 PROTEIN"/>
    <property type="match status" value="1"/>
</dbReference>
<evidence type="ECO:0000313" key="3">
    <source>
        <dbReference type="EMBL" id="GJN19853.1"/>
    </source>
</evidence>
<protein>
    <recommendedName>
        <fullName evidence="2">DUF7769 domain-containing protein</fullName>
    </recommendedName>
</protein>
<proteinExistence type="predicted"/>
<evidence type="ECO:0000259" key="2">
    <source>
        <dbReference type="Pfam" id="PF24964"/>
    </source>
</evidence>
<gene>
    <name evidence="3" type="primary">gb07166</name>
    <name evidence="3" type="ORF">PR202_gb07166</name>
</gene>
<comment type="caution">
    <text evidence="3">The sequence shown here is derived from an EMBL/GenBank/DDBJ whole genome shotgun (WGS) entry which is preliminary data.</text>
</comment>
<dbReference type="Pfam" id="PF24964">
    <property type="entry name" value="DUF7769"/>
    <property type="match status" value="1"/>
</dbReference>
<reference evidence="3" key="2">
    <citation type="submission" date="2021-12" db="EMBL/GenBank/DDBJ databases">
        <title>Resequencing data analysis of finger millet.</title>
        <authorList>
            <person name="Hatakeyama M."/>
            <person name="Aluri S."/>
            <person name="Balachadran M.T."/>
            <person name="Sivarajan S.R."/>
            <person name="Poveda L."/>
            <person name="Shimizu-Inatsugi R."/>
            <person name="Schlapbach R."/>
            <person name="Sreeman S.M."/>
            <person name="Shimizu K.K."/>
        </authorList>
    </citation>
    <scope>NUCLEOTIDE SEQUENCE</scope>
</reference>
<sequence length="181" mass="20585">MAQFDLNMEAPTDDLDLNMEAPTDDLDLNMKAAATPALDLNLPVHESGDFDLNFEPLEEDADDVMDWFFQPQQEEDLDDVMGWTLKQEEEDVMDLTLEEEAPMQRTGKRKDMTLEVRKQVYQTLLARSKNGKLGKYDTREVAVQFDVHIRSVQILWKQGLAPNSVALCLSVLKATVKIAQP</sequence>
<dbReference type="AlphaFoldDB" id="A0AAV5EBX2"/>
<feature type="region of interest" description="Disordered" evidence="1">
    <location>
        <begin position="1"/>
        <end position="21"/>
    </location>
</feature>
<dbReference type="Proteomes" id="UP001054889">
    <property type="component" value="Unassembled WGS sequence"/>
</dbReference>
<organism evidence="3 4">
    <name type="scientific">Eleusine coracana subsp. coracana</name>
    <dbReference type="NCBI Taxonomy" id="191504"/>
    <lineage>
        <taxon>Eukaryota</taxon>
        <taxon>Viridiplantae</taxon>
        <taxon>Streptophyta</taxon>
        <taxon>Embryophyta</taxon>
        <taxon>Tracheophyta</taxon>
        <taxon>Spermatophyta</taxon>
        <taxon>Magnoliopsida</taxon>
        <taxon>Liliopsida</taxon>
        <taxon>Poales</taxon>
        <taxon>Poaceae</taxon>
        <taxon>PACMAD clade</taxon>
        <taxon>Chloridoideae</taxon>
        <taxon>Cynodonteae</taxon>
        <taxon>Eleusininae</taxon>
        <taxon>Eleusine</taxon>
    </lineage>
</organism>
<dbReference type="PANTHER" id="PTHR33889:SF1">
    <property type="entry name" value="OS03G0834800 PROTEIN"/>
    <property type="match status" value="1"/>
</dbReference>
<accession>A0AAV5EBX2</accession>
<name>A0AAV5EBX2_ELECO</name>
<evidence type="ECO:0000313" key="4">
    <source>
        <dbReference type="Proteomes" id="UP001054889"/>
    </source>
</evidence>
<dbReference type="EMBL" id="BQKI01000074">
    <property type="protein sequence ID" value="GJN19853.1"/>
    <property type="molecule type" value="Genomic_DNA"/>
</dbReference>
<keyword evidence="4" id="KW-1185">Reference proteome</keyword>
<reference evidence="3" key="1">
    <citation type="journal article" date="2018" name="DNA Res.">
        <title>Multiple hybrid de novo genome assembly of finger millet, an orphan allotetraploid crop.</title>
        <authorList>
            <person name="Hatakeyama M."/>
            <person name="Aluri S."/>
            <person name="Balachadran M.T."/>
            <person name="Sivarajan S.R."/>
            <person name="Patrignani A."/>
            <person name="Gruter S."/>
            <person name="Poveda L."/>
            <person name="Shimizu-Inatsugi R."/>
            <person name="Baeten J."/>
            <person name="Francoijs K.J."/>
            <person name="Nataraja K.N."/>
            <person name="Reddy Y.A.N."/>
            <person name="Phadnis S."/>
            <person name="Ravikumar R.L."/>
            <person name="Schlapbach R."/>
            <person name="Sreeman S.M."/>
            <person name="Shimizu K.K."/>
        </authorList>
    </citation>
    <scope>NUCLEOTIDE SEQUENCE</scope>
</reference>
<feature type="compositionally biased region" description="Acidic residues" evidence="1">
    <location>
        <begin position="11"/>
        <end position="21"/>
    </location>
</feature>